<dbReference type="InParanoid" id="A0A2P5EVN7"/>
<gene>
    <name evidence="1" type="ORF">TorRG33x02_145820</name>
</gene>
<reference evidence="2" key="1">
    <citation type="submission" date="2016-06" db="EMBL/GenBank/DDBJ databases">
        <title>Parallel loss of symbiosis genes in relatives of nitrogen-fixing non-legume Parasponia.</title>
        <authorList>
            <person name="Van Velzen R."/>
            <person name="Holmer R."/>
            <person name="Bu F."/>
            <person name="Rutten L."/>
            <person name="Van Zeijl A."/>
            <person name="Liu W."/>
            <person name="Santuari L."/>
            <person name="Cao Q."/>
            <person name="Sharma T."/>
            <person name="Shen D."/>
            <person name="Roswanjaya Y."/>
            <person name="Wardhani T."/>
            <person name="Kalhor M.S."/>
            <person name="Jansen J."/>
            <person name="Van den Hoogen J."/>
            <person name="Gungor B."/>
            <person name="Hartog M."/>
            <person name="Hontelez J."/>
            <person name="Verver J."/>
            <person name="Yang W.-C."/>
            <person name="Schijlen E."/>
            <person name="Repin R."/>
            <person name="Schilthuizen M."/>
            <person name="Schranz E."/>
            <person name="Heidstra R."/>
            <person name="Miyata K."/>
            <person name="Fedorova E."/>
            <person name="Kohlen W."/>
            <person name="Bisseling T."/>
            <person name="Smit S."/>
            <person name="Geurts R."/>
        </authorList>
    </citation>
    <scope>NUCLEOTIDE SEQUENCE [LARGE SCALE GENOMIC DNA]</scope>
    <source>
        <strain evidence="2">cv. RG33-2</strain>
    </source>
</reference>
<sequence length="67" mass="7306">MVEISEGMLLETRIGLIRVKVKTSGNRSTRRDKKTLLNGHFVLSAKDYTSGSLGQSSVATVKCGIYC</sequence>
<organism evidence="1 2">
    <name type="scientific">Trema orientale</name>
    <name type="common">Charcoal tree</name>
    <name type="synonym">Celtis orientalis</name>
    <dbReference type="NCBI Taxonomy" id="63057"/>
    <lineage>
        <taxon>Eukaryota</taxon>
        <taxon>Viridiplantae</taxon>
        <taxon>Streptophyta</taxon>
        <taxon>Embryophyta</taxon>
        <taxon>Tracheophyta</taxon>
        <taxon>Spermatophyta</taxon>
        <taxon>Magnoliopsida</taxon>
        <taxon>eudicotyledons</taxon>
        <taxon>Gunneridae</taxon>
        <taxon>Pentapetalae</taxon>
        <taxon>rosids</taxon>
        <taxon>fabids</taxon>
        <taxon>Rosales</taxon>
        <taxon>Cannabaceae</taxon>
        <taxon>Trema</taxon>
    </lineage>
</organism>
<accession>A0A2P5EVN7</accession>
<dbReference type="AlphaFoldDB" id="A0A2P5EVN7"/>
<protein>
    <submittedName>
        <fullName evidence="1">Uncharacterized protein</fullName>
    </submittedName>
</protein>
<dbReference type="EMBL" id="JXTC01000092">
    <property type="protein sequence ID" value="PON89600.1"/>
    <property type="molecule type" value="Genomic_DNA"/>
</dbReference>
<proteinExistence type="predicted"/>
<comment type="caution">
    <text evidence="1">The sequence shown here is derived from an EMBL/GenBank/DDBJ whole genome shotgun (WGS) entry which is preliminary data.</text>
</comment>
<keyword evidence="2" id="KW-1185">Reference proteome</keyword>
<evidence type="ECO:0000313" key="2">
    <source>
        <dbReference type="Proteomes" id="UP000237000"/>
    </source>
</evidence>
<evidence type="ECO:0000313" key="1">
    <source>
        <dbReference type="EMBL" id="PON89600.1"/>
    </source>
</evidence>
<dbReference type="Proteomes" id="UP000237000">
    <property type="component" value="Unassembled WGS sequence"/>
</dbReference>
<name>A0A2P5EVN7_TREOI</name>